<keyword evidence="2" id="KW-1185">Reference proteome</keyword>
<evidence type="ECO:0000313" key="2">
    <source>
        <dbReference type="Proteomes" id="UP000288079"/>
    </source>
</evidence>
<protein>
    <recommendedName>
        <fullName evidence="3">Aminoglycoside phosphotransferase domain-containing protein</fullName>
    </recommendedName>
</protein>
<proteinExistence type="predicted"/>
<dbReference type="RefSeq" id="WP_125039948.1">
    <property type="nucleotide sequence ID" value="NZ_BHWB01000002.1"/>
</dbReference>
<dbReference type="AlphaFoldDB" id="A0A401LQA5"/>
<evidence type="ECO:0000313" key="1">
    <source>
        <dbReference type="EMBL" id="GCB33617.1"/>
    </source>
</evidence>
<dbReference type="Proteomes" id="UP000288079">
    <property type="component" value="Unassembled WGS sequence"/>
</dbReference>
<reference evidence="1 2" key="1">
    <citation type="submission" date="2018-10" db="EMBL/GenBank/DDBJ databases">
        <title>Draft Genome Sequence of Bacteroides sp. KCTC 15687.</title>
        <authorList>
            <person name="Yu S.Y."/>
            <person name="Kim J.S."/>
            <person name="Oh B.S."/>
            <person name="Park S.H."/>
            <person name="Kang S.W."/>
            <person name="Park J.E."/>
            <person name="Choi S.H."/>
            <person name="Han K.I."/>
            <person name="Lee K.C."/>
            <person name="Eom M.K."/>
            <person name="Suh M.K."/>
            <person name="Lee D.H."/>
            <person name="Yoon H."/>
            <person name="Kim B."/>
            <person name="Yang S.J."/>
            <person name="Lee J.S."/>
            <person name="Lee J.H."/>
        </authorList>
    </citation>
    <scope>NUCLEOTIDE SEQUENCE [LARGE SCALE GENOMIC DNA]</scope>
    <source>
        <strain evidence="1 2">KCTC 15687</strain>
    </source>
</reference>
<comment type="caution">
    <text evidence="1">The sequence shown here is derived from an EMBL/GenBank/DDBJ whole genome shotgun (WGS) entry which is preliminary data.</text>
</comment>
<evidence type="ECO:0008006" key="3">
    <source>
        <dbReference type="Google" id="ProtNLM"/>
    </source>
</evidence>
<accession>A0A401LQA5</accession>
<organism evidence="1 2">
    <name type="scientific">Bacteroides faecalis</name>
    <dbReference type="NCBI Taxonomy" id="2447885"/>
    <lineage>
        <taxon>Bacteria</taxon>
        <taxon>Pseudomonadati</taxon>
        <taxon>Bacteroidota</taxon>
        <taxon>Bacteroidia</taxon>
        <taxon>Bacteroidales</taxon>
        <taxon>Bacteroidaceae</taxon>
        <taxon>Bacteroides</taxon>
    </lineage>
</organism>
<sequence length="378" mass="44209">MNQSVLDAICKKGQGEKYVKLQNSVGQRWYIPLRNSSVHLSLFQPSSIQGKIVAYFFEIIKHFPFLLHIIHAKIVQLQFSKEFQEFVDDIFRVSHCNFGIFCGSPGYHQKPTLLISKGKRVLGYCKLTDNKCVMELFYEESKSLTYLHGKDIKNVPISLFCGKLPFNQHIGAFVQTTCRENKVKLATYTNKKLYDFVKEVNTKTKLSIPFSDSDFAKSLNKLIQHLSLLKDKGMQNTLRDGIKAVKANQDSFEYFCASHGDLTPWNSFIVQDKFFAFDLEYFKCSYTPFHDLFHFFTQEMLYNKYANAEKIYLKYKGIRELFFKDTDKADLFYLSYLLMIFEFYLNRDNGILNERIKECMGTWATLIKYILKNVSENN</sequence>
<gene>
    <name evidence="1" type="ORF">KGMB02408_05620</name>
</gene>
<dbReference type="EMBL" id="BHWB01000002">
    <property type="protein sequence ID" value="GCB33617.1"/>
    <property type="molecule type" value="Genomic_DNA"/>
</dbReference>
<name>A0A401LQA5_9BACE</name>
<dbReference type="OrthoDB" id="2088152at2"/>